<protein>
    <recommendedName>
        <fullName evidence="3 9">Beta-glucosidase</fullName>
        <ecNumber evidence="3 9">3.2.1.21</ecNumber>
    </recommendedName>
</protein>
<comment type="similarity">
    <text evidence="2 9">Belongs to the glycosyl hydrolase 1 family.</text>
</comment>
<keyword evidence="4 9" id="KW-0378">Hydrolase</keyword>
<comment type="catalytic activity">
    <reaction evidence="1 9">
        <text>Hydrolysis of terminal, non-reducing beta-D-glucosyl residues with release of beta-D-glucose.</text>
        <dbReference type="EC" id="3.2.1.21"/>
    </reaction>
</comment>
<evidence type="ECO:0000256" key="4">
    <source>
        <dbReference type="ARBA" id="ARBA00022801"/>
    </source>
</evidence>
<dbReference type="InterPro" id="IPR017853">
    <property type="entry name" value="GH"/>
</dbReference>
<organism evidence="10 11">
    <name type="scientific">Nocardioides cavernae</name>
    <dbReference type="NCBI Taxonomy" id="1921566"/>
    <lineage>
        <taxon>Bacteria</taxon>
        <taxon>Bacillati</taxon>
        <taxon>Actinomycetota</taxon>
        <taxon>Actinomycetes</taxon>
        <taxon>Propionibacteriales</taxon>
        <taxon>Nocardioidaceae</taxon>
        <taxon>Nocardioides</taxon>
    </lineage>
</organism>
<evidence type="ECO:0000256" key="6">
    <source>
        <dbReference type="ARBA" id="ARBA00023277"/>
    </source>
</evidence>
<evidence type="ECO:0000256" key="2">
    <source>
        <dbReference type="ARBA" id="ARBA00010838"/>
    </source>
</evidence>
<comment type="caution">
    <text evidence="10">The sequence shown here is derived from an EMBL/GenBank/DDBJ whole genome shotgun (WGS) entry which is preliminary data.</text>
</comment>
<accession>A0ABR8N6R3</accession>
<dbReference type="NCBIfam" id="TIGR03356">
    <property type="entry name" value="BGL"/>
    <property type="match status" value="1"/>
</dbReference>
<keyword evidence="7 9" id="KW-0326">Glycosidase</keyword>
<dbReference type="EC" id="3.2.1.21" evidence="3 9"/>
<dbReference type="GO" id="GO:0004565">
    <property type="term" value="F:beta-galactosidase activity"/>
    <property type="evidence" value="ECO:0007669"/>
    <property type="project" value="UniProtKB-EC"/>
</dbReference>
<dbReference type="InterPro" id="IPR033132">
    <property type="entry name" value="GH_1_N_CS"/>
</dbReference>
<evidence type="ECO:0000256" key="8">
    <source>
        <dbReference type="ARBA" id="ARBA00023326"/>
    </source>
</evidence>
<dbReference type="InterPro" id="IPR001360">
    <property type="entry name" value="Glyco_hydro_1"/>
</dbReference>
<evidence type="ECO:0000313" key="10">
    <source>
        <dbReference type="EMBL" id="MBD3923828.1"/>
    </source>
</evidence>
<evidence type="ECO:0000256" key="9">
    <source>
        <dbReference type="RuleBase" id="RU361175"/>
    </source>
</evidence>
<keyword evidence="6" id="KW-0119">Carbohydrate metabolism</keyword>
<dbReference type="InterPro" id="IPR017736">
    <property type="entry name" value="Glyco_hydro_1_beta-glucosidase"/>
</dbReference>
<keyword evidence="11" id="KW-1185">Reference proteome</keyword>
<proteinExistence type="inferred from homology"/>
<evidence type="ECO:0000256" key="3">
    <source>
        <dbReference type="ARBA" id="ARBA00012744"/>
    </source>
</evidence>
<evidence type="ECO:0000256" key="7">
    <source>
        <dbReference type="ARBA" id="ARBA00023295"/>
    </source>
</evidence>
<reference evidence="10 11" key="1">
    <citation type="submission" date="2020-09" db="EMBL/GenBank/DDBJ databases">
        <title>novel species in genus Nocardioides.</title>
        <authorList>
            <person name="Zhang G."/>
        </authorList>
    </citation>
    <scope>NUCLEOTIDE SEQUENCE [LARGE SCALE GENOMIC DNA]</scope>
    <source>
        <strain evidence="10 11">KCTC 39551</strain>
    </source>
</reference>
<dbReference type="PANTHER" id="PTHR10353">
    <property type="entry name" value="GLYCOSYL HYDROLASE"/>
    <property type="match status" value="1"/>
</dbReference>
<dbReference type="PROSITE" id="PS00653">
    <property type="entry name" value="GLYCOSYL_HYDROL_F1_2"/>
    <property type="match status" value="1"/>
</dbReference>
<dbReference type="PRINTS" id="PR00131">
    <property type="entry name" value="GLHYDRLASE1"/>
</dbReference>
<evidence type="ECO:0000256" key="5">
    <source>
        <dbReference type="ARBA" id="ARBA00023001"/>
    </source>
</evidence>
<keyword evidence="5" id="KW-0136">Cellulose degradation</keyword>
<name>A0ABR8N6R3_9ACTN</name>
<evidence type="ECO:0000256" key="1">
    <source>
        <dbReference type="ARBA" id="ARBA00000448"/>
    </source>
</evidence>
<dbReference type="Pfam" id="PF00232">
    <property type="entry name" value="Glyco_hydro_1"/>
    <property type="match status" value="1"/>
</dbReference>
<dbReference type="EMBL" id="JACXYZ010000001">
    <property type="protein sequence ID" value="MBD3923828.1"/>
    <property type="molecule type" value="Genomic_DNA"/>
</dbReference>
<dbReference type="PANTHER" id="PTHR10353:SF36">
    <property type="entry name" value="LP05116P"/>
    <property type="match status" value="1"/>
</dbReference>
<dbReference type="SUPFAM" id="SSF51445">
    <property type="entry name" value="(Trans)glycosidases"/>
    <property type="match status" value="1"/>
</dbReference>
<dbReference type="Gene3D" id="3.20.20.80">
    <property type="entry name" value="Glycosidases"/>
    <property type="match status" value="1"/>
</dbReference>
<gene>
    <name evidence="10" type="ORF">IEZ26_04275</name>
</gene>
<sequence>MAGQAPLDSLRRPVRTGVQGHAHADIFADVASPHDFPLLPPGFRFGTSTASYQIEGAVAEDGRGPSIWDTFAAEPGRVAGGATGEVACDHYHRVDEDVALMKELGTGGYRFSIAWPRIQPTGRGQANEKGLAFYDRLIDTLLANGQEPMVTLYHWDLPQALEDDGGWLNRDTVDRFADYAAIVGERFADRVAHWIPVNEPNVASILGYGLGTHAPGKAMLFDCLPAAHHLLLAHGRAAIELRKAGATSVGCANNHAPIWPASDDDADVGMSKIFDALWNGTFLEPMLLGRYPVDLMPLFEDVMADGDLATIRQPLDFYGVNYYNPMKVAAADEDAEIPFDLREVVGYPTTDFGWPIVPDALREWLVMFRARFRAALPPIVITESGCSYNVGPDADGVVDDQARIDYLRAHVNAVSEAVQRGVDVRGYYCWSLMDNFEWAEGYTQRFGLVHVDYDTLQRTRKKSFHWYADLIKAQPQHL</sequence>
<dbReference type="Proteomes" id="UP000618818">
    <property type="component" value="Unassembled WGS sequence"/>
</dbReference>
<keyword evidence="8" id="KW-0624">Polysaccharide degradation</keyword>
<evidence type="ECO:0000313" key="11">
    <source>
        <dbReference type="Proteomes" id="UP000618818"/>
    </source>
</evidence>